<evidence type="ECO:0000313" key="3">
    <source>
        <dbReference type="Proteomes" id="UP001383192"/>
    </source>
</evidence>
<proteinExistence type="predicted"/>
<comment type="caution">
    <text evidence="2">The sequence shown here is derived from an EMBL/GenBank/DDBJ whole genome shotgun (WGS) entry which is preliminary data.</text>
</comment>
<feature type="region of interest" description="Disordered" evidence="1">
    <location>
        <begin position="1"/>
        <end position="22"/>
    </location>
</feature>
<reference evidence="2 3" key="1">
    <citation type="submission" date="2024-01" db="EMBL/GenBank/DDBJ databases">
        <title>A draft genome for a cacao thread blight-causing isolate of Paramarasmius palmivorus.</title>
        <authorList>
            <person name="Baruah I.K."/>
            <person name="Bukari Y."/>
            <person name="Amoako-Attah I."/>
            <person name="Meinhardt L.W."/>
            <person name="Bailey B.A."/>
            <person name="Cohen S.P."/>
        </authorList>
    </citation>
    <scope>NUCLEOTIDE SEQUENCE [LARGE SCALE GENOMIC DNA]</scope>
    <source>
        <strain evidence="2 3">GH-12</strain>
    </source>
</reference>
<gene>
    <name evidence="2" type="ORF">VNI00_015996</name>
</gene>
<sequence>MGASEEKPSIEEWGDYEGQNAEDEKPLLCPVENLKEGFNSALSGEEFGFKGTFAHSITYKDAPNPFLNLQGIGPIGIPLNEVQSSMIIESSAPGIIVDTDQGIWKFPGERYTDAFANESSNHWRSRWLDQMLVAATSSGDSTVVEWCIIQREAMLDILQTLKTKDVELVVSLLRSKNDPTHYLRHTFVRVAISISKLTALLDLYPASGKCGRPFSLHGRPQKTSMNEPVIDVIHLCIRYDASDMIKTQFLRMWEGRTAQDATYPQQPAVSYVRLLDRLPAIIEDKTPQVKDSCAVFFEHALQLMLPKYSSYLNSAETALQNIQDPIGVLKRWALTIHIDLMSSYYKLTAEYLKTMDQGTVEDLAKSLSNTLRSKVTTQESRAQLEEILELCLRRAVESLYVSSSSSESQGASYQYRLSPSAVIDLLELCLTIQLSSRIDIVLANFLQPPKADDTGYIENGLALVLQALPKFLTEHDLSLTQAPFSAFAAEVTRKFTQRVLGQKPADMIPIDELKTVGCGCKNCSRYIVPFLPGQDARLFISEKQSIRTHIEGQVREKAMTRKWGTFTFTTHPRPGHPYTLEIEKPQRLAAMGQWRHNQTKAQTLLEVLGAVQDQQRILGEDYHWVVGVILGTAAPPPAAAVLASFSTRDGAVLKRSLSCESEVHEPKKPRLA</sequence>
<evidence type="ECO:0000313" key="2">
    <source>
        <dbReference type="EMBL" id="KAK7025468.1"/>
    </source>
</evidence>
<evidence type="ECO:0000256" key="1">
    <source>
        <dbReference type="SAM" id="MobiDB-lite"/>
    </source>
</evidence>
<name>A0AAW0BHG5_9AGAR</name>
<keyword evidence="3" id="KW-1185">Reference proteome</keyword>
<dbReference type="EMBL" id="JAYKXP010000114">
    <property type="protein sequence ID" value="KAK7025468.1"/>
    <property type="molecule type" value="Genomic_DNA"/>
</dbReference>
<organism evidence="2 3">
    <name type="scientific">Paramarasmius palmivorus</name>
    <dbReference type="NCBI Taxonomy" id="297713"/>
    <lineage>
        <taxon>Eukaryota</taxon>
        <taxon>Fungi</taxon>
        <taxon>Dikarya</taxon>
        <taxon>Basidiomycota</taxon>
        <taxon>Agaricomycotina</taxon>
        <taxon>Agaricomycetes</taxon>
        <taxon>Agaricomycetidae</taxon>
        <taxon>Agaricales</taxon>
        <taxon>Marasmiineae</taxon>
        <taxon>Marasmiaceae</taxon>
        <taxon>Paramarasmius</taxon>
    </lineage>
</organism>
<dbReference type="AlphaFoldDB" id="A0AAW0BHG5"/>
<dbReference type="Proteomes" id="UP001383192">
    <property type="component" value="Unassembled WGS sequence"/>
</dbReference>
<feature type="compositionally biased region" description="Basic and acidic residues" evidence="1">
    <location>
        <begin position="1"/>
        <end position="10"/>
    </location>
</feature>
<protein>
    <submittedName>
        <fullName evidence="2">Uncharacterized protein</fullName>
    </submittedName>
</protein>
<accession>A0AAW0BHG5</accession>